<dbReference type="RefSeq" id="WP_311686471.1">
    <property type="nucleotide sequence ID" value="NZ_JAVRHM010000021.1"/>
</dbReference>
<dbReference type="GO" id="GO:0003677">
    <property type="term" value="F:DNA binding"/>
    <property type="evidence" value="ECO:0007669"/>
    <property type="project" value="UniProtKB-KW"/>
</dbReference>
<dbReference type="PROSITE" id="PS50935">
    <property type="entry name" value="SSB"/>
    <property type="match status" value="1"/>
</dbReference>
<dbReference type="InterPro" id="IPR011344">
    <property type="entry name" value="ssDNA-bd"/>
</dbReference>
<evidence type="ECO:0000256" key="2">
    <source>
        <dbReference type="PIRNR" id="PIRNR002070"/>
    </source>
</evidence>
<dbReference type="Proteomes" id="UP001261624">
    <property type="component" value="Unassembled WGS sequence"/>
</dbReference>
<dbReference type="InterPro" id="IPR000424">
    <property type="entry name" value="Primosome_PriB/ssb"/>
</dbReference>
<sequence length="112" mass="12475">MSLRNQNSITLTGRLGSDASLTKVSEKSQYVSTSIAHNESYQNQSGDWINKTHWVNIKAWGNVAKSFVENSKKGDEVTVQGKLKTYAFKNNDDKEVSGIEVVFEDFVVNSKA</sequence>
<keyword evidence="1 2" id="KW-0238">DNA-binding</keyword>
<name>A0ABU3E5D8_9FLAO</name>
<dbReference type="EMBL" id="JAVRHM010000021">
    <property type="protein sequence ID" value="MDT0691207.1"/>
    <property type="molecule type" value="Genomic_DNA"/>
</dbReference>
<dbReference type="PIRSF" id="PIRSF002070">
    <property type="entry name" value="SSB"/>
    <property type="match status" value="1"/>
</dbReference>
<protein>
    <recommendedName>
        <fullName evidence="2 3">Single-stranded DNA-binding protein</fullName>
    </recommendedName>
</protein>
<proteinExistence type="predicted"/>
<dbReference type="CDD" id="cd04496">
    <property type="entry name" value="SSB_OBF"/>
    <property type="match status" value="1"/>
</dbReference>
<dbReference type="Gene3D" id="2.40.50.140">
    <property type="entry name" value="Nucleic acid-binding proteins"/>
    <property type="match status" value="1"/>
</dbReference>
<dbReference type="InterPro" id="IPR012340">
    <property type="entry name" value="NA-bd_OB-fold"/>
</dbReference>
<dbReference type="SUPFAM" id="SSF50249">
    <property type="entry name" value="Nucleic acid-binding proteins"/>
    <property type="match status" value="1"/>
</dbReference>
<evidence type="ECO:0000256" key="1">
    <source>
        <dbReference type="ARBA" id="ARBA00023125"/>
    </source>
</evidence>
<reference evidence="4 5" key="1">
    <citation type="submission" date="2023-09" db="EMBL/GenBank/DDBJ databases">
        <authorList>
            <person name="Rey-Velasco X."/>
        </authorList>
    </citation>
    <scope>NUCLEOTIDE SEQUENCE [LARGE SCALE GENOMIC DNA]</scope>
    <source>
        <strain evidence="4 5">F188</strain>
    </source>
</reference>
<dbReference type="PANTHER" id="PTHR10302">
    <property type="entry name" value="SINGLE-STRANDED DNA-BINDING PROTEIN"/>
    <property type="match status" value="1"/>
</dbReference>
<gene>
    <name evidence="4" type="ORF">RM549_15535</name>
</gene>
<comment type="caution">
    <text evidence="4">The sequence shown here is derived from an EMBL/GenBank/DDBJ whole genome shotgun (WGS) entry which is preliminary data.</text>
</comment>
<evidence type="ECO:0000256" key="3">
    <source>
        <dbReference type="RuleBase" id="RU000524"/>
    </source>
</evidence>
<keyword evidence="5" id="KW-1185">Reference proteome</keyword>
<dbReference type="NCBIfam" id="TIGR00621">
    <property type="entry name" value="ssb"/>
    <property type="match status" value="1"/>
</dbReference>
<dbReference type="PANTHER" id="PTHR10302:SF0">
    <property type="entry name" value="SINGLE-STRANDED DNA-BINDING PROTEIN, MITOCHONDRIAL"/>
    <property type="match status" value="1"/>
</dbReference>
<accession>A0ABU3E5D8</accession>
<dbReference type="Pfam" id="PF00436">
    <property type="entry name" value="SSB"/>
    <property type="match status" value="1"/>
</dbReference>
<evidence type="ECO:0000313" key="5">
    <source>
        <dbReference type="Proteomes" id="UP001261624"/>
    </source>
</evidence>
<evidence type="ECO:0000313" key="4">
    <source>
        <dbReference type="EMBL" id="MDT0691207.1"/>
    </source>
</evidence>
<organism evidence="4 5">
    <name type="scientific">Autumnicola patrickiae</name>
    <dbReference type="NCBI Taxonomy" id="3075591"/>
    <lineage>
        <taxon>Bacteria</taxon>
        <taxon>Pseudomonadati</taxon>
        <taxon>Bacteroidota</taxon>
        <taxon>Flavobacteriia</taxon>
        <taxon>Flavobacteriales</taxon>
        <taxon>Flavobacteriaceae</taxon>
        <taxon>Autumnicola</taxon>
    </lineage>
</organism>